<comment type="caution">
    <text evidence="2">The sequence shown here is derived from an EMBL/GenBank/DDBJ whole genome shotgun (WGS) entry which is preliminary data.</text>
</comment>
<name>A0A3E2B0P5_9FIRM</name>
<dbReference type="InterPro" id="IPR025874">
    <property type="entry name" value="DZR"/>
</dbReference>
<evidence type="ECO:0000259" key="1">
    <source>
        <dbReference type="Pfam" id="PF12773"/>
    </source>
</evidence>
<dbReference type="OrthoDB" id="1750865at2"/>
<dbReference type="InterPro" id="IPR038587">
    <property type="entry name" value="Ribosomal_eL40_sf"/>
</dbReference>
<keyword evidence="3" id="KW-1185">Reference proteome</keyword>
<sequence length="166" mass="17289">MPMALRDKLNSLAAEAASKANTAIENGKLSLKINNEEKKIDEFTLNIGELVLDKLDGGETFDDEIMALYSSIQAAREVIARARADIEASRQGEEAEEDALSPTCSSCGAALSQEDNFCAHCGVKVEKAPAAVCPACGAVLSAEAVFCSQCGSKLASSPSSEADGAE</sequence>
<proteinExistence type="predicted"/>
<protein>
    <submittedName>
        <fullName evidence="2">Zinc ribbon domain-containing protein</fullName>
    </submittedName>
</protein>
<dbReference type="EMBL" id="QQRQ01000053">
    <property type="protein sequence ID" value="RFT05559.1"/>
    <property type="molecule type" value="Genomic_DNA"/>
</dbReference>
<feature type="domain" description="DZANK-type" evidence="1">
    <location>
        <begin position="104"/>
        <end position="151"/>
    </location>
</feature>
<evidence type="ECO:0000313" key="3">
    <source>
        <dbReference type="Proteomes" id="UP000260649"/>
    </source>
</evidence>
<organism evidence="2 3">
    <name type="scientific">Evtepia gabavorous</name>
    <dbReference type="NCBI Taxonomy" id="2211183"/>
    <lineage>
        <taxon>Bacteria</taxon>
        <taxon>Bacillati</taxon>
        <taxon>Bacillota</taxon>
        <taxon>Clostridia</taxon>
        <taxon>Eubacteriales</taxon>
        <taxon>Evtepia</taxon>
    </lineage>
</organism>
<evidence type="ECO:0000313" key="2">
    <source>
        <dbReference type="EMBL" id="RFT05559.1"/>
    </source>
</evidence>
<dbReference type="Pfam" id="PF12773">
    <property type="entry name" value="DZR"/>
    <property type="match status" value="1"/>
</dbReference>
<accession>A0A3E2B0P5</accession>
<reference evidence="2 3" key="1">
    <citation type="submission" date="2018-07" db="EMBL/GenBank/DDBJ databases">
        <title>GABA Modulating Bacteria of the Human Gut Microbiota.</title>
        <authorList>
            <person name="Strandwitz P."/>
            <person name="Kim K.H."/>
            <person name="Terekhova D."/>
            <person name="Liu J.K."/>
            <person name="Sharma A."/>
            <person name="Levering J."/>
            <person name="Mcdonald D."/>
            <person name="Dietrich D."/>
            <person name="Ramadhar T.R."/>
            <person name="Lekbua A."/>
            <person name="Mroue N."/>
            <person name="Liston C."/>
            <person name="Stewart E.J."/>
            <person name="Dubin M.J."/>
            <person name="Zengler K."/>
            <person name="Knight R."/>
            <person name="Gilbert J.A."/>
            <person name="Clardy J."/>
            <person name="Lewis K."/>
        </authorList>
    </citation>
    <scope>NUCLEOTIDE SEQUENCE [LARGE SCALE GENOMIC DNA]</scope>
    <source>
        <strain evidence="2 3">KLE1738</strain>
    </source>
</reference>
<dbReference type="AlphaFoldDB" id="A0A3E2B0P5"/>
<dbReference type="Gene3D" id="4.10.1060.50">
    <property type="match status" value="1"/>
</dbReference>
<gene>
    <name evidence="2" type="ORF">DV520_12010</name>
</gene>
<dbReference type="Proteomes" id="UP000260649">
    <property type="component" value="Unassembled WGS sequence"/>
</dbReference>